<accession>A0ABN4BPT2</accession>
<reference evidence="1 2" key="1">
    <citation type="journal article" date="2014" name="Genome Announc.">
        <title>Complete Genome Sequence of Mycoplasma ovis Strain Michigan, a Hemoplasma of Sheep with Two Distinct 16S rRNA Genes.</title>
        <authorList>
            <person name="Deshuillers P.L."/>
            <person name="Santos A.P."/>
            <person name="do Nascimento N.C."/>
            <person name="Hampel J.A."/>
            <person name="Bergin I.L."/>
            <person name="Dyson M.C."/>
            <person name="Messick J.B."/>
        </authorList>
    </citation>
    <scope>NUCLEOTIDE SEQUENCE [LARGE SCALE GENOMIC DNA]</scope>
    <source>
        <strain evidence="1 2">Michigan</strain>
    </source>
</reference>
<name>A0ABN4BPT2_9MOLU</name>
<keyword evidence="2" id="KW-1185">Reference proteome</keyword>
<sequence>MIVAGGGGLMVASNLRNDSFKPEINLSNLEVVNGESGQTLSSSGWWLVKRKG</sequence>
<organism evidence="1 2">
    <name type="scientific">Mycoplasma ovis str. Michigan</name>
    <dbReference type="NCBI Taxonomy" id="1415773"/>
    <lineage>
        <taxon>Bacteria</taxon>
        <taxon>Bacillati</taxon>
        <taxon>Mycoplasmatota</taxon>
        <taxon>Mollicutes</taxon>
        <taxon>Mycoplasmataceae</taxon>
        <taxon>Mycoplasma</taxon>
    </lineage>
</organism>
<evidence type="ECO:0000313" key="2">
    <source>
        <dbReference type="Proteomes" id="UP000018745"/>
    </source>
</evidence>
<protein>
    <submittedName>
        <fullName evidence="1">Uncharacterized protein</fullName>
    </submittedName>
</protein>
<dbReference type="Proteomes" id="UP000018745">
    <property type="component" value="Chromosome"/>
</dbReference>
<gene>
    <name evidence="1" type="ORF">OVS_02735</name>
</gene>
<dbReference type="EMBL" id="CP006935">
    <property type="protein sequence ID" value="AHC40349.1"/>
    <property type="molecule type" value="Genomic_DNA"/>
</dbReference>
<evidence type="ECO:0000313" key="1">
    <source>
        <dbReference type="EMBL" id="AHC40349.1"/>
    </source>
</evidence>
<proteinExistence type="predicted"/>